<evidence type="ECO:0000256" key="1">
    <source>
        <dbReference type="SAM" id="MobiDB-lite"/>
    </source>
</evidence>
<reference evidence="3 4" key="1">
    <citation type="journal article" date="2018" name="Nat. Genet.">
        <title>The Rosa genome provides new insights in the design of modern roses.</title>
        <authorList>
            <person name="Bendahmane M."/>
        </authorList>
    </citation>
    <scope>NUCLEOTIDE SEQUENCE [LARGE SCALE GENOMIC DNA]</scope>
    <source>
        <strain evidence="4">cv. Old Blush</strain>
    </source>
</reference>
<feature type="compositionally biased region" description="Basic residues" evidence="1">
    <location>
        <begin position="28"/>
        <end position="40"/>
    </location>
</feature>
<comment type="caution">
    <text evidence="3">The sequence shown here is derived from an EMBL/GenBank/DDBJ whole genome shotgun (WGS) entry which is preliminary data.</text>
</comment>
<protein>
    <submittedName>
        <fullName evidence="3">Putative F-box domain, tetratricopeptide-like helical domain-containing protein</fullName>
    </submittedName>
</protein>
<dbReference type="STRING" id="74649.A0A2P6R145"/>
<dbReference type="Proteomes" id="UP000238479">
    <property type="component" value="Chromosome 4"/>
</dbReference>
<evidence type="ECO:0000313" key="3">
    <source>
        <dbReference type="EMBL" id="PRQ40136.1"/>
    </source>
</evidence>
<dbReference type="SUPFAM" id="SSF81901">
    <property type="entry name" value="HCP-like"/>
    <property type="match status" value="1"/>
</dbReference>
<dbReference type="InterPro" id="IPR001810">
    <property type="entry name" value="F-box_dom"/>
</dbReference>
<dbReference type="PANTHER" id="PTHR45088">
    <property type="entry name" value="OSJNBA0022H21.17 PROTEIN"/>
    <property type="match status" value="1"/>
</dbReference>
<proteinExistence type="predicted"/>
<dbReference type="Pfam" id="PF08238">
    <property type="entry name" value="Sel1"/>
    <property type="match status" value="5"/>
</dbReference>
<sequence>MSKQTTCPARSDGSRFTALPLLKTNGGRSRHHKSSFWKHSTRTESTSSSSRYDFSDLPQELVAKIGASLSYHSLKTASLVCRSWCEALRPAREATKFLTWGKQFKHGRGDFKPNVNNALKMFLKAAELGSTKAMVDAGLIFWERGDKDKAFGLYREAAEAGDRNAQGNLGMWYLQVEPPNPKEAVKWLYLASFQGHVRAQYQLAICLYQGRGADRNMKEAARWYLRAAERGYARAMYNVSLCYKYGEGLVQNHRQARKWMKLAADLGHSKAQYEHGLTLFSEREKITALVYLELATRAGERAAIHIKDVIREQLSPTSRYNAMLLVENWRALPSSS</sequence>
<dbReference type="SMART" id="SM00671">
    <property type="entry name" value="SEL1"/>
    <property type="match status" value="5"/>
</dbReference>
<dbReference type="EMBL" id="PDCK01000042">
    <property type="protein sequence ID" value="PRQ40136.1"/>
    <property type="molecule type" value="Genomic_DNA"/>
</dbReference>
<dbReference type="InterPro" id="IPR053301">
    <property type="entry name" value="F-box_motif"/>
</dbReference>
<gene>
    <name evidence="3" type="ORF">RchiOBHm_Chr4g0432791</name>
</gene>
<feature type="domain" description="F-box" evidence="2">
    <location>
        <begin position="54"/>
        <end position="87"/>
    </location>
</feature>
<dbReference type="Gene3D" id="1.25.40.10">
    <property type="entry name" value="Tetratricopeptide repeat domain"/>
    <property type="match status" value="1"/>
</dbReference>
<evidence type="ECO:0000313" key="4">
    <source>
        <dbReference type="Proteomes" id="UP000238479"/>
    </source>
</evidence>
<dbReference type="CDD" id="cd09917">
    <property type="entry name" value="F-box_SF"/>
    <property type="match status" value="1"/>
</dbReference>
<dbReference type="AlphaFoldDB" id="A0A2P6R145"/>
<dbReference type="Gene3D" id="1.20.1280.50">
    <property type="match status" value="1"/>
</dbReference>
<dbReference type="OMA" id="VMLLADN"/>
<keyword evidence="4" id="KW-1185">Reference proteome</keyword>
<dbReference type="InterPro" id="IPR006597">
    <property type="entry name" value="Sel1-like"/>
</dbReference>
<dbReference type="InterPro" id="IPR011990">
    <property type="entry name" value="TPR-like_helical_dom_sf"/>
</dbReference>
<organism evidence="3 4">
    <name type="scientific">Rosa chinensis</name>
    <name type="common">China rose</name>
    <dbReference type="NCBI Taxonomy" id="74649"/>
    <lineage>
        <taxon>Eukaryota</taxon>
        <taxon>Viridiplantae</taxon>
        <taxon>Streptophyta</taxon>
        <taxon>Embryophyta</taxon>
        <taxon>Tracheophyta</taxon>
        <taxon>Spermatophyta</taxon>
        <taxon>Magnoliopsida</taxon>
        <taxon>eudicotyledons</taxon>
        <taxon>Gunneridae</taxon>
        <taxon>Pentapetalae</taxon>
        <taxon>rosids</taxon>
        <taxon>fabids</taxon>
        <taxon>Rosales</taxon>
        <taxon>Rosaceae</taxon>
        <taxon>Rosoideae</taxon>
        <taxon>Rosoideae incertae sedis</taxon>
        <taxon>Rosa</taxon>
    </lineage>
</organism>
<accession>A0A2P6R145</accession>
<feature type="region of interest" description="Disordered" evidence="1">
    <location>
        <begin position="1"/>
        <end position="40"/>
    </location>
</feature>
<dbReference type="Gramene" id="PRQ40136">
    <property type="protein sequence ID" value="PRQ40136"/>
    <property type="gene ID" value="RchiOBHm_Chr4g0432791"/>
</dbReference>
<dbReference type="PANTHER" id="PTHR45088:SF1">
    <property type="entry name" value="OS04G0476000 PROTEIN"/>
    <property type="match status" value="1"/>
</dbReference>
<name>A0A2P6R145_ROSCH</name>
<dbReference type="InterPro" id="IPR036047">
    <property type="entry name" value="F-box-like_dom_sf"/>
</dbReference>
<dbReference type="SUPFAM" id="SSF81383">
    <property type="entry name" value="F-box domain"/>
    <property type="match status" value="1"/>
</dbReference>
<dbReference type="Pfam" id="PF12937">
    <property type="entry name" value="F-box-like"/>
    <property type="match status" value="1"/>
</dbReference>
<evidence type="ECO:0000259" key="2">
    <source>
        <dbReference type="Pfam" id="PF12937"/>
    </source>
</evidence>